<reference evidence="14" key="2">
    <citation type="submission" date="2020-09" db="EMBL/GenBank/DDBJ databases">
        <authorList>
            <person name="Sun Q."/>
            <person name="Zhou Y."/>
        </authorList>
    </citation>
    <scope>NUCLEOTIDE SEQUENCE</scope>
    <source>
        <strain evidence="14">CGMCC 1.15152</strain>
    </source>
</reference>
<keyword evidence="4 11" id="KW-1003">Cell membrane</keyword>
<dbReference type="PROSITE" id="PS51192">
    <property type="entry name" value="HELICASE_ATP_BIND_1"/>
    <property type="match status" value="1"/>
</dbReference>
<evidence type="ECO:0000256" key="9">
    <source>
        <dbReference type="ARBA" id="ARBA00023010"/>
    </source>
</evidence>
<dbReference type="GO" id="GO:0043952">
    <property type="term" value="P:protein transport by the Sec complex"/>
    <property type="evidence" value="ECO:0007669"/>
    <property type="project" value="TreeGrafter"/>
</dbReference>
<dbReference type="Pfam" id="PF01043">
    <property type="entry name" value="SecA_PP_bind"/>
    <property type="match status" value="1"/>
</dbReference>
<dbReference type="InterPro" id="IPR044722">
    <property type="entry name" value="SecA_SF2_C"/>
</dbReference>
<evidence type="ECO:0000259" key="12">
    <source>
        <dbReference type="PROSITE" id="PS51192"/>
    </source>
</evidence>
<dbReference type="HAMAP" id="MF_01382">
    <property type="entry name" value="SecA"/>
    <property type="match status" value="1"/>
</dbReference>
<dbReference type="SMART" id="SM00958">
    <property type="entry name" value="SecA_PP_bind"/>
    <property type="match status" value="1"/>
</dbReference>
<evidence type="ECO:0000259" key="13">
    <source>
        <dbReference type="PROSITE" id="PS51196"/>
    </source>
</evidence>
<dbReference type="PROSITE" id="PS51196">
    <property type="entry name" value="SECA_MOTOR_DEAD"/>
    <property type="match status" value="1"/>
</dbReference>
<sequence length="712" mass="78309">MAYRRTDSTSFDLRRLLPRWAARAVGLPGSHAFTEIDDGRLAPIARATENALGYAPFPEQLMAATALLAGRAVEMDTGEGKTLAGAMAAIALARDGRRVHVLSVNDYLARRDAEWMGTMFDALGVSVAWIGQGSTPDERRAAYRADVVYAPFSEVGYDVLRDRQAEDEDSRTAPQFDVGIVDEADAVMIDDAMTPLVLAGSDEAAATDFAQATALVANLVSGSDYEVDEDSANVTLTGVGIDAVEKAARIEGLFDEPNTSFLTRINLALHARVLVLRDVDYLVTDEGIRLINTARGRIAHRQRWPDGLHAAVEAKEGLPITPPGLVLDQITVQDLLKSYETLSGMSGTILPVADELQEFYELESGRVERHVKNARYDHPLRAFATHDEKIAAVVAEIERRAGRGQPVLVGTQSVAASEELASALPGSLAPRVLNARHDADEAAIIARAGEVGAVTISTQMSGRGTDIRLGGRDERDRERVVAAGGLAVIATDLYPSARLDLQLRGRAGRQGDPGETLTFASLEDELVRANRTDTSARVVAAGSVDERTRLRIVREAQSIAESVRLDRHKSAWQYTRAITRQRDKVLRVRDGAMREEDPRRRTVTLFTLDEHWQRHLEAMSELRDGIHLRRLAGQNPVDEFHRTALREFDGFFDAVDADVADRLERADSGEDLGLRRPSATWTYMLRDDPFGDRMGRAAAALRRWIRREADER</sequence>
<dbReference type="Gene3D" id="1.10.3060.10">
    <property type="entry name" value="Helical scaffold and wing domains of SecA"/>
    <property type="match status" value="1"/>
</dbReference>
<dbReference type="GO" id="GO:0065002">
    <property type="term" value="P:intracellular protein transmembrane transport"/>
    <property type="evidence" value="ECO:0007669"/>
    <property type="project" value="UniProtKB-UniRule"/>
</dbReference>
<comment type="similarity">
    <text evidence="2 11">Belongs to the SecA family.</text>
</comment>
<evidence type="ECO:0000256" key="5">
    <source>
        <dbReference type="ARBA" id="ARBA00022741"/>
    </source>
</evidence>
<comment type="subunit">
    <text evidence="11">Monomer and homodimer. Part of the essential Sec protein translocation apparatus which comprises SecA, SecYEG and auxiliary proteins SecDF. Other proteins may also be involved.</text>
</comment>
<dbReference type="InterPro" id="IPR014018">
    <property type="entry name" value="SecA_motor_DEAD"/>
</dbReference>
<dbReference type="PANTHER" id="PTHR30612:SF0">
    <property type="entry name" value="CHLOROPLAST PROTEIN-TRANSPORTING ATPASE"/>
    <property type="match status" value="1"/>
</dbReference>
<dbReference type="GO" id="GO:0006605">
    <property type="term" value="P:protein targeting"/>
    <property type="evidence" value="ECO:0007669"/>
    <property type="project" value="UniProtKB-UniRule"/>
</dbReference>
<dbReference type="InterPro" id="IPR036266">
    <property type="entry name" value="SecA_Wing/Scaffold_sf"/>
</dbReference>
<comment type="catalytic activity">
    <reaction evidence="11">
        <text>ATP + H2O + cellular proteinSide 1 = ADP + phosphate + cellular proteinSide 2.</text>
        <dbReference type="EC" id="7.4.2.8"/>
    </reaction>
</comment>
<evidence type="ECO:0000256" key="8">
    <source>
        <dbReference type="ARBA" id="ARBA00022967"/>
    </source>
</evidence>
<dbReference type="Pfam" id="PF21090">
    <property type="entry name" value="P-loop_SecA"/>
    <property type="match status" value="2"/>
</dbReference>
<dbReference type="InterPro" id="IPR036670">
    <property type="entry name" value="SecA_X-link_sf"/>
</dbReference>
<feature type="binding site" evidence="11">
    <location>
        <position position="466"/>
    </location>
    <ligand>
        <name>ATP</name>
        <dbReference type="ChEBI" id="CHEBI:30616"/>
    </ligand>
</feature>
<comment type="function">
    <text evidence="11">Part of the Sec protein translocase complex. Interacts with the SecYEG preprotein conducting channel. Has a central role in coupling the hydrolysis of ATP to the transfer of proteins into and across the cell membrane, serving as an ATP-driven molecular motor driving the stepwise translocation of polypeptide chains across the membrane.</text>
</comment>
<evidence type="ECO:0000313" key="15">
    <source>
        <dbReference type="Proteomes" id="UP000633205"/>
    </source>
</evidence>
<evidence type="ECO:0000256" key="11">
    <source>
        <dbReference type="HAMAP-Rule" id="MF_01382"/>
    </source>
</evidence>
<dbReference type="EMBL" id="BMHO01000001">
    <property type="protein sequence ID" value="GGD38528.1"/>
    <property type="molecule type" value="Genomic_DNA"/>
</dbReference>
<dbReference type="InterPro" id="IPR011115">
    <property type="entry name" value="SecA_DEAD"/>
</dbReference>
<keyword evidence="11" id="KW-0963">Cytoplasm</keyword>
<evidence type="ECO:0000256" key="3">
    <source>
        <dbReference type="ARBA" id="ARBA00022448"/>
    </source>
</evidence>
<dbReference type="Gene3D" id="3.90.1440.10">
    <property type="entry name" value="SecA, preprotein cross-linking domain"/>
    <property type="match status" value="1"/>
</dbReference>
<feature type="binding site" evidence="11">
    <location>
        <position position="60"/>
    </location>
    <ligand>
        <name>ATP</name>
        <dbReference type="ChEBI" id="CHEBI:30616"/>
    </ligand>
</feature>
<dbReference type="SUPFAM" id="SSF81767">
    <property type="entry name" value="Pre-protein crosslinking domain of SecA"/>
    <property type="match status" value="1"/>
</dbReference>
<dbReference type="InterPro" id="IPR014001">
    <property type="entry name" value="Helicase_ATP-bd"/>
</dbReference>
<dbReference type="Proteomes" id="UP000633205">
    <property type="component" value="Unassembled WGS sequence"/>
</dbReference>
<comment type="caution">
    <text evidence="14">The sequence shown here is derived from an EMBL/GenBank/DDBJ whole genome shotgun (WGS) entry which is preliminary data.</text>
</comment>
<reference evidence="14" key="1">
    <citation type="journal article" date="2014" name="Int. J. Syst. Evol. Microbiol.">
        <title>Complete genome sequence of Corynebacterium casei LMG S-19264T (=DSM 44701T), isolated from a smear-ripened cheese.</title>
        <authorList>
            <consortium name="US DOE Joint Genome Institute (JGI-PGF)"/>
            <person name="Walter F."/>
            <person name="Albersmeier A."/>
            <person name="Kalinowski J."/>
            <person name="Ruckert C."/>
        </authorList>
    </citation>
    <scope>NUCLEOTIDE SEQUENCE</scope>
    <source>
        <strain evidence="14">CGMCC 1.15152</strain>
    </source>
</reference>
<name>A0A917DGK6_9MICO</name>
<accession>A0A917DGK6</accession>
<keyword evidence="5 11" id="KW-0547">Nucleotide-binding</keyword>
<dbReference type="GO" id="GO:0008564">
    <property type="term" value="F:protein-exporting ATPase activity"/>
    <property type="evidence" value="ECO:0007669"/>
    <property type="project" value="UniProtKB-EC"/>
</dbReference>
<keyword evidence="8 11" id="KW-1278">Translocase</keyword>
<keyword evidence="6 11" id="KW-0067">ATP-binding</keyword>
<comment type="subcellular location">
    <subcellularLocation>
        <location evidence="11">Cell membrane</location>
        <topology evidence="11">Peripheral membrane protein</topology>
        <orientation evidence="11">Cytoplasmic side</orientation>
    </subcellularLocation>
    <subcellularLocation>
        <location evidence="11">Cytoplasm</location>
    </subcellularLocation>
    <subcellularLocation>
        <location evidence="1">Membrane</location>
        <topology evidence="1">Peripheral membrane protein</topology>
    </subcellularLocation>
    <text evidence="11">Distribution is 50-50.</text>
</comment>
<dbReference type="PRINTS" id="PR00906">
    <property type="entry name" value="SECA"/>
</dbReference>
<keyword evidence="7 11" id="KW-0653">Protein transport</keyword>
<dbReference type="FunFam" id="3.40.50.300:FF:000429">
    <property type="entry name" value="Preprotein translocase subunit SecA"/>
    <property type="match status" value="1"/>
</dbReference>
<dbReference type="InterPro" id="IPR027417">
    <property type="entry name" value="P-loop_NTPase"/>
</dbReference>
<dbReference type="AlphaFoldDB" id="A0A917DGK6"/>
<dbReference type="InterPro" id="IPR000185">
    <property type="entry name" value="SecA"/>
</dbReference>
<keyword evidence="10 11" id="KW-0472">Membrane</keyword>
<dbReference type="CDD" id="cd18803">
    <property type="entry name" value="SF2_C_secA"/>
    <property type="match status" value="1"/>
</dbReference>
<dbReference type="Gene3D" id="3.40.50.300">
    <property type="entry name" value="P-loop containing nucleotide triphosphate hydrolases"/>
    <property type="match status" value="3"/>
</dbReference>
<keyword evidence="15" id="KW-1185">Reference proteome</keyword>
<dbReference type="PANTHER" id="PTHR30612">
    <property type="entry name" value="SECA INNER MEMBRANE COMPONENT OF SEC PROTEIN SECRETION SYSTEM"/>
    <property type="match status" value="1"/>
</dbReference>
<evidence type="ECO:0000313" key="14">
    <source>
        <dbReference type="EMBL" id="GGD38528.1"/>
    </source>
</evidence>
<organism evidence="14 15">
    <name type="scientific">Microbacterium faecale</name>
    <dbReference type="NCBI Taxonomy" id="1804630"/>
    <lineage>
        <taxon>Bacteria</taxon>
        <taxon>Bacillati</taxon>
        <taxon>Actinomycetota</taxon>
        <taxon>Actinomycetes</taxon>
        <taxon>Micrococcales</taxon>
        <taxon>Microbacteriaceae</taxon>
        <taxon>Microbacterium</taxon>
    </lineage>
</organism>
<dbReference type="GO" id="GO:0017038">
    <property type="term" value="P:protein import"/>
    <property type="evidence" value="ECO:0007669"/>
    <property type="project" value="InterPro"/>
</dbReference>
<dbReference type="InterPro" id="IPR011116">
    <property type="entry name" value="SecA_Wing/Scaffold"/>
</dbReference>
<feature type="domain" description="Helicase ATP-binding" evidence="12">
    <location>
        <begin position="62"/>
        <end position="222"/>
    </location>
</feature>
<gene>
    <name evidence="11 14" type="primary">secA</name>
    <name evidence="14" type="ORF">GCM10010915_19190</name>
</gene>
<protein>
    <recommendedName>
        <fullName evidence="11">Protein translocase subunit SecA</fullName>
        <ecNumber evidence="11">7.4.2.8</ecNumber>
    </recommendedName>
</protein>
<dbReference type="SUPFAM" id="SSF52540">
    <property type="entry name" value="P-loop containing nucleoside triphosphate hydrolases"/>
    <property type="match status" value="2"/>
</dbReference>
<dbReference type="GO" id="GO:0031522">
    <property type="term" value="C:cell envelope Sec protein transport complex"/>
    <property type="evidence" value="ECO:0007669"/>
    <property type="project" value="TreeGrafter"/>
</dbReference>
<evidence type="ECO:0000256" key="7">
    <source>
        <dbReference type="ARBA" id="ARBA00022927"/>
    </source>
</evidence>
<evidence type="ECO:0000256" key="2">
    <source>
        <dbReference type="ARBA" id="ARBA00007650"/>
    </source>
</evidence>
<feature type="domain" description="SecA family profile" evidence="13">
    <location>
        <begin position="1"/>
        <end position="551"/>
    </location>
</feature>
<evidence type="ECO:0000256" key="10">
    <source>
        <dbReference type="ARBA" id="ARBA00023136"/>
    </source>
</evidence>
<proteinExistence type="inferred from homology"/>
<dbReference type="Pfam" id="PF07516">
    <property type="entry name" value="SecA_SW"/>
    <property type="match status" value="1"/>
</dbReference>
<dbReference type="GO" id="GO:0005524">
    <property type="term" value="F:ATP binding"/>
    <property type="evidence" value="ECO:0007669"/>
    <property type="project" value="UniProtKB-UniRule"/>
</dbReference>
<feature type="binding site" evidence="11">
    <location>
        <begin position="78"/>
        <end position="82"/>
    </location>
    <ligand>
        <name>ATP</name>
        <dbReference type="ChEBI" id="CHEBI:30616"/>
    </ligand>
</feature>
<keyword evidence="9 11" id="KW-0811">Translocation</keyword>
<dbReference type="GO" id="GO:0005829">
    <property type="term" value="C:cytosol"/>
    <property type="evidence" value="ECO:0007669"/>
    <property type="project" value="TreeGrafter"/>
</dbReference>
<evidence type="ECO:0000256" key="4">
    <source>
        <dbReference type="ARBA" id="ARBA00022475"/>
    </source>
</evidence>
<dbReference type="GO" id="GO:0005886">
    <property type="term" value="C:plasma membrane"/>
    <property type="evidence" value="ECO:0007669"/>
    <property type="project" value="UniProtKB-SubCell"/>
</dbReference>
<dbReference type="SMART" id="SM00957">
    <property type="entry name" value="SecA_DEAD"/>
    <property type="match status" value="1"/>
</dbReference>
<dbReference type="EC" id="7.4.2.8" evidence="11"/>
<evidence type="ECO:0000256" key="1">
    <source>
        <dbReference type="ARBA" id="ARBA00004170"/>
    </source>
</evidence>
<dbReference type="InterPro" id="IPR011130">
    <property type="entry name" value="SecA_preprotein_X-link_dom"/>
</dbReference>
<dbReference type="Pfam" id="PF07517">
    <property type="entry name" value="SecA_DEAD"/>
    <property type="match status" value="1"/>
</dbReference>
<evidence type="ECO:0000256" key="6">
    <source>
        <dbReference type="ARBA" id="ARBA00022840"/>
    </source>
</evidence>
<dbReference type="RefSeq" id="WP_188712027.1">
    <property type="nucleotide sequence ID" value="NZ_BMHO01000001.1"/>
</dbReference>
<dbReference type="SUPFAM" id="SSF81886">
    <property type="entry name" value="Helical scaffold and wing domains of SecA"/>
    <property type="match status" value="1"/>
</dbReference>
<keyword evidence="3 11" id="KW-0813">Transport</keyword>